<protein>
    <recommendedName>
        <fullName evidence="4 9">Pre-mRNA-splicing factor SYF2</fullName>
    </recommendedName>
</protein>
<dbReference type="PANTHER" id="PTHR13264">
    <property type="entry name" value="GCIP-INTERACTING PROTEIN P29"/>
    <property type="match status" value="1"/>
</dbReference>
<accession>A0A9P6BAB8</accession>
<dbReference type="InterPro" id="IPR013260">
    <property type="entry name" value="mRNA_splic_SYF2"/>
</dbReference>
<evidence type="ECO:0000256" key="2">
    <source>
        <dbReference type="ARBA" id="ARBA00004123"/>
    </source>
</evidence>
<evidence type="ECO:0000256" key="3">
    <source>
        <dbReference type="ARBA" id="ARBA00010028"/>
    </source>
</evidence>
<evidence type="ECO:0000256" key="1">
    <source>
        <dbReference type="ARBA" id="ARBA00003777"/>
    </source>
</evidence>
<dbReference type="Pfam" id="PF08231">
    <property type="entry name" value="SYF2"/>
    <property type="match status" value="1"/>
</dbReference>
<feature type="compositionally biased region" description="Polar residues" evidence="10">
    <location>
        <begin position="80"/>
        <end position="91"/>
    </location>
</feature>
<feature type="region of interest" description="Disordered" evidence="10">
    <location>
        <begin position="1"/>
        <end position="108"/>
    </location>
</feature>
<evidence type="ECO:0000256" key="10">
    <source>
        <dbReference type="SAM" id="MobiDB-lite"/>
    </source>
</evidence>
<reference evidence="11" key="1">
    <citation type="journal article" date="2020" name="Nat. Commun.">
        <title>Large-scale genome sequencing of mycorrhizal fungi provides insights into the early evolution of symbiotic traits.</title>
        <authorList>
            <person name="Miyauchi S."/>
            <person name="Kiss E."/>
            <person name="Kuo A."/>
            <person name="Drula E."/>
            <person name="Kohler A."/>
            <person name="Sanchez-Garcia M."/>
            <person name="Morin E."/>
            <person name="Andreopoulos B."/>
            <person name="Barry K.W."/>
            <person name="Bonito G."/>
            <person name="Buee M."/>
            <person name="Carver A."/>
            <person name="Chen C."/>
            <person name="Cichocki N."/>
            <person name="Clum A."/>
            <person name="Culley D."/>
            <person name="Crous P.W."/>
            <person name="Fauchery L."/>
            <person name="Girlanda M."/>
            <person name="Hayes R.D."/>
            <person name="Keri Z."/>
            <person name="LaButti K."/>
            <person name="Lipzen A."/>
            <person name="Lombard V."/>
            <person name="Magnuson J."/>
            <person name="Maillard F."/>
            <person name="Murat C."/>
            <person name="Nolan M."/>
            <person name="Ohm R.A."/>
            <person name="Pangilinan J."/>
            <person name="Pereira M.F."/>
            <person name="Perotto S."/>
            <person name="Peter M."/>
            <person name="Pfister S."/>
            <person name="Riley R."/>
            <person name="Sitrit Y."/>
            <person name="Stielow J.B."/>
            <person name="Szollosi G."/>
            <person name="Zifcakova L."/>
            <person name="Stursova M."/>
            <person name="Spatafora J.W."/>
            <person name="Tedersoo L."/>
            <person name="Vaario L.M."/>
            <person name="Yamada A."/>
            <person name="Yan M."/>
            <person name="Wang P."/>
            <person name="Xu J."/>
            <person name="Bruns T."/>
            <person name="Baldrian P."/>
            <person name="Vilgalys R."/>
            <person name="Dunand C."/>
            <person name="Henrissat B."/>
            <person name="Grigoriev I.V."/>
            <person name="Hibbett D."/>
            <person name="Nagy L.G."/>
            <person name="Martin F.M."/>
        </authorList>
    </citation>
    <scope>NUCLEOTIDE SEQUENCE</scope>
    <source>
        <strain evidence="11">UP504</strain>
    </source>
</reference>
<evidence type="ECO:0000256" key="4">
    <source>
        <dbReference type="ARBA" id="ARBA00014745"/>
    </source>
</evidence>
<dbReference type="GO" id="GO:0000974">
    <property type="term" value="C:Prp19 complex"/>
    <property type="evidence" value="ECO:0007669"/>
    <property type="project" value="TreeGrafter"/>
</dbReference>
<evidence type="ECO:0000256" key="6">
    <source>
        <dbReference type="ARBA" id="ARBA00022728"/>
    </source>
</evidence>
<dbReference type="EMBL" id="MU128911">
    <property type="protein sequence ID" value="KAF9520638.1"/>
    <property type="molecule type" value="Genomic_DNA"/>
</dbReference>
<comment type="subcellular location">
    <subcellularLocation>
        <location evidence="2 9">Nucleus</location>
    </subcellularLocation>
</comment>
<keyword evidence="8 9" id="KW-0539">Nucleus</keyword>
<dbReference type="AlphaFoldDB" id="A0A9P6BAB8"/>
<comment type="similarity">
    <text evidence="3 9">Belongs to the SYF2 family.</text>
</comment>
<keyword evidence="12" id="KW-1185">Reference proteome</keyword>
<sequence length="315" mass="34699">MPPRKSKAKKNVDPRPRRSTRSAQAAEIAAVKADTTPSIAAHDVPPTVPPEAGQAPGTIGGSLTKDALSPVDRDADVQMDTGTSPGITTAPESEKPGSGLTFEQRQSKLDELRLKMRNTAQANRADLIEEHQRQKTTARDLARLEKQRHLAAILREKAEAEEKGLDSERKKNWNYSIEENDLWEKRMKRKVGRADFQFHDAADAARKKYKKDLDQLKPDLAAYTRQKEAALGLVPGALARVSSPKDIAGIVSASSSSSVAQRLASEDLYRDANTLQYGDNKPSEDAIDRVVNKLNNECAIRLIVATCRVIFQRSP</sequence>
<dbReference type="Proteomes" id="UP000886523">
    <property type="component" value="Unassembled WGS sequence"/>
</dbReference>
<organism evidence="11 12">
    <name type="scientific">Hydnum rufescens UP504</name>
    <dbReference type="NCBI Taxonomy" id="1448309"/>
    <lineage>
        <taxon>Eukaryota</taxon>
        <taxon>Fungi</taxon>
        <taxon>Dikarya</taxon>
        <taxon>Basidiomycota</taxon>
        <taxon>Agaricomycotina</taxon>
        <taxon>Agaricomycetes</taxon>
        <taxon>Cantharellales</taxon>
        <taxon>Hydnaceae</taxon>
        <taxon>Hydnum</taxon>
    </lineage>
</organism>
<evidence type="ECO:0000256" key="8">
    <source>
        <dbReference type="ARBA" id="ARBA00023242"/>
    </source>
</evidence>
<keyword evidence="5 9" id="KW-0507">mRNA processing</keyword>
<keyword evidence="7 9" id="KW-0508">mRNA splicing</keyword>
<evidence type="ECO:0000313" key="12">
    <source>
        <dbReference type="Proteomes" id="UP000886523"/>
    </source>
</evidence>
<comment type="caution">
    <text evidence="11">The sequence shown here is derived from an EMBL/GenBank/DDBJ whole genome shotgun (WGS) entry which is preliminary data.</text>
</comment>
<comment type="subunit">
    <text evidence="9">May be part of a spliceosome complex.</text>
</comment>
<gene>
    <name evidence="11" type="ORF">BS47DRAFT_1335822</name>
</gene>
<evidence type="ECO:0000256" key="7">
    <source>
        <dbReference type="ARBA" id="ARBA00023187"/>
    </source>
</evidence>
<dbReference type="OrthoDB" id="199717at2759"/>
<dbReference type="GO" id="GO:0071013">
    <property type="term" value="C:catalytic step 2 spliceosome"/>
    <property type="evidence" value="ECO:0007669"/>
    <property type="project" value="TreeGrafter"/>
</dbReference>
<keyword evidence="6 9" id="KW-0747">Spliceosome</keyword>
<comment type="function">
    <text evidence="1 9">Involved in pre-mRNA splicing.</text>
</comment>
<feature type="non-terminal residue" evidence="11">
    <location>
        <position position="1"/>
    </location>
</feature>
<proteinExistence type="inferred from homology"/>
<evidence type="ECO:0000256" key="9">
    <source>
        <dbReference type="RuleBase" id="RU367148"/>
    </source>
</evidence>
<dbReference type="PANTHER" id="PTHR13264:SF5">
    <property type="entry name" value="PRE-MRNA-SPLICING FACTOR SYF2"/>
    <property type="match status" value="1"/>
</dbReference>
<evidence type="ECO:0000313" key="11">
    <source>
        <dbReference type="EMBL" id="KAF9520638.1"/>
    </source>
</evidence>
<evidence type="ECO:0000256" key="5">
    <source>
        <dbReference type="ARBA" id="ARBA00022664"/>
    </source>
</evidence>
<name>A0A9P6BAB8_9AGAM</name>
<dbReference type="GO" id="GO:0071014">
    <property type="term" value="C:post-mRNA release spliceosomal complex"/>
    <property type="evidence" value="ECO:0007669"/>
    <property type="project" value="TreeGrafter"/>
</dbReference>
<dbReference type="GO" id="GO:0000398">
    <property type="term" value="P:mRNA splicing, via spliceosome"/>
    <property type="evidence" value="ECO:0007669"/>
    <property type="project" value="UniProtKB-UniRule"/>
</dbReference>